<evidence type="ECO:0000256" key="3">
    <source>
        <dbReference type="ARBA" id="ARBA00022884"/>
    </source>
</evidence>
<protein>
    <recommendedName>
        <fullName evidence="6">Transcription antitermination protein NusB</fullName>
    </recommendedName>
    <alternativeName>
        <fullName evidence="6">Antitermination factor NusB</fullName>
    </alternativeName>
</protein>
<reference evidence="8" key="1">
    <citation type="submission" date="2020-10" db="EMBL/GenBank/DDBJ databases">
        <authorList>
            <person name="Gilroy R."/>
        </authorList>
    </citation>
    <scope>NUCLEOTIDE SEQUENCE</scope>
    <source>
        <strain evidence="8">CHK184-25365</strain>
    </source>
</reference>
<organism evidence="8 9">
    <name type="scientific">Candidatus Egerieicola pullicola</name>
    <dbReference type="NCBI Taxonomy" id="2840775"/>
    <lineage>
        <taxon>Bacteria</taxon>
        <taxon>Bacillati</taxon>
        <taxon>Bacillota</taxon>
        <taxon>Clostridia</taxon>
        <taxon>Eubacteriales</taxon>
        <taxon>Oscillospiraceae</taxon>
        <taxon>Oscillospiraceae incertae sedis</taxon>
        <taxon>Candidatus Egerieicola</taxon>
    </lineage>
</organism>
<evidence type="ECO:0000256" key="1">
    <source>
        <dbReference type="ARBA" id="ARBA00005952"/>
    </source>
</evidence>
<dbReference type="HAMAP" id="MF_00073">
    <property type="entry name" value="NusB"/>
    <property type="match status" value="1"/>
</dbReference>
<dbReference type="EMBL" id="DVGY01000003">
    <property type="protein sequence ID" value="HIR40216.1"/>
    <property type="molecule type" value="Genomic_DNA"/>
</dbReference>
<dbReference type="InterPro" id="IPR011605">
    <property type="entry name" value="NusB_fam"/>
</dbReference>
<keyword evidence="4 6" id="KW-0805">Transcription regulation</keyword>
<dbReference type="Gene3D" id="1.10.940.10">
    <property type="entry name" value="NusB-like"/>
    <property type="match status" value="1"/>
</dbReference>
<evidence type="ECO:0000259" key="7">
    <source>
        <dbReference type="Pfam" id="PF01029"/>
    </source>
</evidence>
<keyword evidence="3 6" id="KW-0694">RNA-binding</keyword>
<comment type="similarity">
    <text evidence="1 6">Belongs to the NusB family.</text>
</comment>
<name>A0A9D1DBS7_9FIRM</name>
<dbReference type="Pfam" id="PF01029">
    <property type="entry name" value="NusB"/>
    <property type="match status" value="1"/>
</dbReference>
<comment type="caution">
    <text evidence="8">The sequence shown here is derived from an EMBL/GenBank/DDBJ whole genome shotgun (WGS) entry which is preliminary data.</text>
</comment>
<dbReference type="GO" id="GO:0006353">
    <property type="term" value="P:DNA-templated transcription termination"/>
    <property type="evidence" value="ECO:0007669"/>
    <property type="project" value="UniProtKB-UniRule"/>
</dbReference>
<evidence type="ECO:0000313" key="8">
    <source>
        <dbReference type="EMBL" id="HIR40216.1"/>
    </source>
</evidence>
<dbReference type="InterPro" id="IPR006027">
    <property type="entry name" value="NusB_RsmB_TIM44"/>
</dbReference>
<evidence type="ECO:0000256" key="2">
    <source>
        <dbReference type="ARBA" id="ARBA00022814"/>
    </source>
</evidence>
<feature type="domain" description="NusB/RsmB/TIM44" evidence="7">
    <location>
        <begin position="11"/>
        <end position="135"/>
    </location>
</feature>
<dbReference type="GO" id="GO:0005829">
    <property type="term" value="C:cytosol"/>
    <property type="evidence" value="ECO:0007669"/>
    <property type="project" value="TreeGrafter"/>
</dbReference>
<dbReference type="PANTHER" id="PTHR11078">
    <property type="entry name" value="N UTILIZATION SUBSTANCE PROTEIN B-RELATED"/>
    <property type="match status" value="1"/>
</dbReference>
<keyword evidence="5 6" id="KW-0804">Transcription</keyword>
<proteinExistence type="inferred from homology"/>
<dbReference type="NCBIfam" id="TIGR01951">
    <property type="entry name" value="nusB"/>
    <property type="match status" value="1"/>
</dbReference>
<dbReference type="SUPFAM" id="SSF48013">
    <property type="entry name" value="NusB-like"/>
    <property type="match status" value="1"/>
</dbReference>
<gene>
    <name evidence="6 8" type="primary">nusB</name>
    <name evidence="8" type="ORF">IAB36_00090</name>
</gene>
<dbReference type="AlphaFoldDB" id="A0A9D1DBS7"/>
<evidence type="ECO:0000256" key="6">
    <source>
        <dbReference type="HAMAP-Rule" id="MF_00073"/>
    </source>
</evidence>
<evidence type="ECO:0000256" key="5">
    <source>
        <dbReference type="ARBA" id="ARBA00023163"/>
    </source>
</evidence>
<accession>A0A9D1DBS7</accession>
<dbReference type="Proteomes" id="UP000886749">
    <property type="component" value="Unassembled WGS sequence"/>
</dbReference>
<evidence type="ECO:0000313" key="9">
    <source>
        <dbReference type="Proteomes" id="UP000886749"/>
    </source>
</evidence>
<comment type="function">
    <text evidence="6">Involved in transcription antitermination. Required for transcription of ribosomal RNA (rRNA) genes. Binds specifically to the boxA antiterminator sequence of the ribosomal RNA (rrn) operons.</text>
</comment>
<dbReference type="GO" id="GO:0031564">
    <property type="term" value="P:transcription antitermination"/>
    <property type="evidence" value="ECO:0007669"/>
    <property type="project" value="UniProtKB-KW"/>
</dbReference>
<dbReference type="GO" id="GO:0003723">
    <property type="term" value="F:RNA binding"/>
    <property type="evidence" value="ECO:0007669"/>
    <property type="project" value="UniProtKB-UniRule"/>
</dbReference>
<reference evidence="8" key="2">
    <citation type="journal article" date="2021" name="PeerJ">
        <title>Extensive microbial diversity within the chicken gut microbiome revealed by metagenomics and culture.</title>
        <authorList>
            <person name="Gilroy R."/>
            <person name="Ravi A."/>
            <person name="Getino M."/>
            <person name="Pursley I."/>
            <person name="Horton D.L."/>
            <person name="Alikhan N.F."/>
            <person name="Baker D."/>
            <person name="Gharbi K."/>
            <person name="Hall N."/>
            <person name="Watson M."/>
            <person name="Adriaenssens E.M."/>
            <person name="Foster-Nyarko E."/>
            <person name="Jarju S."/>
            <person name="Secka A."/>
            <person name="Antonio M."/>
            <person name="Oren A."/>
            <person name="Chaudhuri R.R."/>
            <person name="La Ragione R."/>
            <person name="Hildebrand F."/>
            <person name="Pallen M.J."/>
        </authorList>
    </citation>
    <scope>NUCLEOTIDE SEQUENCE</scope>
    <source>
        <strain evidence="8">CHK184-25365</strain>
    </source>
</reference>
<evidence type="ECO:0000256" key="4">
    <source>
        <dbReference type="ARBA" id="ARBA00023015"/>
    </source>
</evidence>
<keyword evidence="2 6" id="KW-0889">Transcription antitermination</keyword>
<dbReference type="InterPro" id="IPR035926">
    <property type="entry name" value="NusB-like_sf"/>
</dbReference>
<sequence>MEQPKLNRHEMRRAAFLLTFEREFFPDQPVEEMFAQAQDSGLVEFDQAARQMFLGVEAHKEELDQIISQYLKKWTLARISKVSLALLRLAAYEMKYCQNQVPGDIVISEAVKLAQEYTSQEDVTFINGVLANLQKDL</sequence>
<dbReference type="PANTHER" id="PTHR11078:SF3">
    <property type="entry name" value="ANTITERMINATION NUSB DOMAIN-CONTAINING PROTEIN"/>
    <property type="match status" value="1"/>
</dbReference>